<organism evidence="1 2">
    <name type="scientific">Meloidogyne enterolobii</name>
    <name type="common">Root-knot nematode worm</name>
    <name type="synonym">Meloidogyne mayaguensis</name>
    <dbReference type="NCBI Taxonomy" id="390850"/>
    <lineage>
        <taxon>Eukaryota</taxon>
        <taxon>Metazoa</taxon>
        <taxon>Ecdysozoa</taxon>
        <taxon>Nematoda</taxon>
        <taxon>Chromadorea</taxon>
        <taxon>Rhabditida</taxon>
        <taxon>Tylenchina</taxon>
        <taxon>Tylenchomorpha</taxon>
        <taxon>Tylenchoidea</taxon>
        <taxon>Meloidogynidae</taxon>
        <taxon>Meloidogyninae</taxon>
        <taxon>Meloidogyne</taxon>
    </lineage>
</organism>
<reference evidence="1 2" key="1">
    <citation type="submission" date="2020-08" db="EMBL/GenBank/DDBJ databases">
        <authorList>
            <person name="Koutsovoulos G."/>
            <person name="Danchin GJ E."/>
        </authorList>
    </citation>
    <scope>NUCLEOTIDE SEQUENCE [LARGE SCALE GENOMIC DNA]</scope>
</reference>
<name>A0A6V7WMG4_MELEN</name>
<sequence>MMTYLSWVADAWDNLPEEDIKRSFKLCGITNDINGLEDDQIHCFKTLIPSGLETLKRAAENELLNDITDLVAEIDLLQDEENGFLSDNSIEF</sequence>
<dbReference type="Proteomes" id="UP000580250">
    <property type="component" value="Unassembled WGS sequence"/>
</dbReference>
<evidence type="ECO:0000313" key="1">
    <source>
        <dbReference type="EMBL" id="CAD2188181.1"/>
    </source>
</evidence>
<comment type="caution">
    <text evidence="1">The sequence shown here is derived from an EMBL/GenBank/DDBJ whole genome shotgun (WGS) entry which is preliminary data.</text>
</comment>
<protein>
    <submittedName>
        <fullName evidence="1">Uncharacterized protein</fullName>
    </submittedName>
</protein>
<dbReference type="AlphaFoldDB" id="A0A6V7WMG4"/>
<dbReference type="OrthoDB" id="5867932at2759"/>
<proteinExistence type="predicted"/>
<gene>
    <name evidence="1" type="ORF">MENT_LOCUS40818</name>
</gene>
<dbReference type="EMBL" id="CAJEWN010000679">
    <property type="protein sequence ID" value="CAD2188181.1"/>
    <property type="molecule type" value="Genomic_DNA"/>
</dbReference>
<accession>A0A6V7WMG4</accession>
<evidence type="ECO:0000313" key="2">
    <source>
        <dbReference type="Proteomes" id="UP000580250"/>
    </source>
</evidence>